<name>A0A9P4TZZ5_9PEZI</name>
<comment type="caution">
    <text evidence="2">The sequence shown here is derived from an EMBL/GenBank/DDBJ whole genome shotgun (WGS) entry which is preliminary data.</text>
</comment>
<dbReference type="EMBL" id="MU007023">
    <property type="protein sequence ID" value="KAF2433039.1"/>
    <property type="molecule type" value="Genomic_DNA"/>
</dbReference>
<reference evidence="2" key="1">
    <citation type="journal article" date="2020" name="Stud. Mycol.">
        <title>101 Dothideomycetes genomes: a test case for predicting lifestyles and emergence of pathogens.</title>
        <authorList>
            <person name="Haridas S."/>
            <person name="Albert R."/>
            <person name="Binder M."/>
            <person name="Bloem J."/>
            <person name="Labutti K."/>
            <person name="Salamov A."/>
            <person name="Andreopoulos B."/>
            <person name="Baker S."/>
            <person name="Barry K."/>
            <person name="Bills G."/>
            <person name="Bluhm B."/>
            <person name="Cannon C."/>
            <person name="Castanera R."/>
            <person name="Culley D."/>
            <person name="Daum C."/>
            <person name="Ezra D."/>
            <person name="Gonzalez J."/>
            <person name="Henrissat B."/>
            <person name="Kuo A."/>
            <person name="Liang C."/>
            <person name="Lipzen A."/>
            <person name="Lutzoni F."/>
            <person name="Magnuson J."/>
            <person name="Mondo S."/>
            <person name="Nolan M."/>
            <person name="Ohm R."/>
            <person name="Pangilinan J."/>
            <person name="Park H.-J."/>
            <person name="Ramirez L."/>
            <person name="Alfaro M."/>
            <person name="Sun H."/>
            <person name="Tritt A."/>
            <person name="Yoshinaga Y."/>
            <person name="Zwiers L.-H."/>
            <person name="Turgeon B."/>
            <person name="Goodwin S."/>
            <person name="Spatafora J."/>
            <person name="Crous P."/>
            <person name="Grigoriev I."/>
        </authorList>
    </citation>
    <scope>NUCLEOTIDE SEQUENCE</scope>
    <source>
        <strain evidence="2">CBS 130266</strain>
    </source>
</reference>
<accession>A0A9P4TZZ5</accession>
<sequence>MMSRTIHDFRIPDQRREASIRFEGYSKDIHTRPRNPQNPAGKLITIPKEPCRNCGEKVRTRKSRTAEQRQVSRADNENYGKRCSTDVEEIAVVDSDAALPRNFVYVK</sequence>
<organism evidence="2 3">
    <name type="scientific">Tothia fuscella</name>
    <dbReference type="NCBI Taxonomy" id="1048955"/>
    <lineage>
        <taxon>Eukaryota</taxon>
        <taxon>Fungi</taxon>
        <taxon>Dikarya</taxon>
        <taxon>Ascomycota</taxon>
        <taxon>Pezizomycotina</taxon>
        <taxon>Dothideomycetes</taxon>
        <taxon>Pleosporomycetidae</taxon>
        <taxon>Venturiales</taxon>
        <taxon>Cylindrosympodiaceae</taxon>
        <taxon>Tothia</taxon>
    </lineage>
</organism>
<evidence type="ECO:0000313" key="3">
    <source>
        <dbReference type="Proteomes" id="UP000800235"/>
    </source>
</evidence>
<evidence type="ECO:0000313" key="2">
    <source>
        <dbReference type="EMBL" id="KAF2433039.1"/>
    </source>
</evidence>
<keyword evidence="3" id="KW-1185">Reference proteome</keyword>
<dbReference type="Proteomes" id="UP000800235">
    <property type="component" value="Unassembled WGS sequence"/>
</dbReference>
<evidence type="ECO:0000256" key="1">
    <source>
        <dbReference type="SAM" id="MobiDB-lite"/>
    </source>
</evidence>
<gene>
    <name evidence="2" type="ORF">EJ08DRAFT_105472</name>
</gene>
<feature type="compositionally biased region" description="Basic and acidic residues" evidence="1">
    <location>
        <begin position="49"/>
        <end position="77"/>
    </location>
</feature>
<protein>
    <submittedName>
        <fullName evidence="2">Uncharacterized protein</fullName>
    </submittedName>
</protein>
<dbReference type="AlphaFoldDB" id="A0A9P4TZZ5"/>
<proteinExistence type="predicted"/>
<feature type="region of interest" description="Disordered" evidence="1">
    <location>
        <begin position="25"/>
        <end position="77"/>
    </location>
</feature>